<feature type="region of interest" description="Disordered" evidence="1">
    <location>
        <begin position="85"/>
        <end position="125"/>
    </location>
</feature>
<dbReference type="GeneID" id="106470935"/>
<keyword evidence="3" id="KW-1185">Reference proteome</keyword>
<keyword evidence="2" id="KW-0812">Transmembrane</keyword>
<accession>A0ABM1BR00</accession>
<protein>
    <submittedName>
        <fullName evidence="4">Uncharacterized protein LOC106470935</fullName>
    </submittedName>
</protein>
<keyword evidence="2" id="KW-1133">Transmembrane helix</keyword>
<reference evidence="4" key="1">
    <citation type="submission" date="2025-08" db="UniProtKB">
        <authorList>
            <consortium name="RefSeq"/>
        </authorList>
    </citation>
    <scope>IDENTIFICATION</scope>
    <source>
        <tissue evidence="4">Muscle</tissue>
    </source>
</reference>
<keyword evidence="2" id="KW-0472">Membrane</keyword>
<proteinExistence type="predicted"/>
<evidence type="ECO:0000256" key="2">
    <source>
        <dbReference type="SAM" id="Phobius"/>
    </source>
</evidence>
<gene>
    <name evidence="4" type="primary">LOC106470935</name>
</gene>
<name>A0ABM1BR00_LIMPO</name>
<feature type="transmembrane region" description="Helical" evidence="2">
    <location>
        <begin position="131"/>
        <end position="150"/>
    </location>
</feature>
<evidence type="ECO:0000256" key="1">
    <source>
        <dbReference type="SAM" id="MobiDB-lite"/>
    </source>
</evidence>
<feature type="region of interest" description="Disordered" evidence="1">
    <location>
        <begin position="26"/>
        <end position="52"/>
    </location>
</feature>
<feature type="compositionally biased region" description="Low complexity" evidence="1">
    <location>
        <begin position="31"/>
        <end position="52"/>
    </location>
</feature>
<dbReference type="RefSeq" id="XP_013786967.1">
    <property type="nucleotide sequence ID" value="XM_013931513.2"/>
</dbReference>
<sequence length="160" mass="17365">MILFSLTGRASLREWTLVMYGTTHDPNSPLPTTTTTTTTKTPPVPTVKISPSTTTKLPNYNVQYYPPTAKSPRLFYPIDSNSIGTEDESVHKDHSDGQSPDLSVVSHGTRENPVGGGTGDSSNSGNDAPCVMWSSGTFSVGWCFLFFILIKTSFLMQALQ</sequence>
<evidence type="ECO:0000313" key="4">
    <source>
        <dbReference type="RefSeq" id="XP_013786967.1"/>
    </source>
</evidence>
<dbReference type="Proteomes" id="UP000694941">
    <property type="component" value="Unplaced"/>
</dbReference>
<organism evidence="3 4">
    <name type="scientific">Limulus polyphemus</name>
    <name type="common">Atlantic horseshoe crab</name>
    <dbReference type="NCBI Taxonomy" id="6850"/>
    <lineage>
        <taxon>Eukaryota</taxon>
        <taxon>Metazoa</taxon>
        <taxon>Ecdysozoa</taxon>
        <taxon>Arthropoda</taxon>
        <taxon>Chelicerata</taxon>
        <taxon>Merostomata</taxon>
        <taxon>Xiphosura</taxon>
        <taxon>Limulidae</taxon>
        <taxon>Limulus</taxon>
    </lineage>
</organism>
<evidence type="ECO:0000313" key="3">
    <source>
        <dbReference type="Proteomes" id="UP000694941"/>
    </source>
</evidence>